<evidence type="ECO:0000256" key="1">
    <source>
        <dbReference type="PROSITE-ProRule" id="PRU00409"/>
    </source>
</evidence>
<dbReference type="Pfam" id="PF02655">
    <property type="entry name" value="ATP-grasp_3"/>
    <property type="match status" value="1"/>
</dbReference>
<dbReference type="PIRSF" id="PIRSF016817">
    <property type="entry name" value="UCP016817_carboligase"/>
    <property type="match status" value="1"/>
</dbReference>
<dbReference type="AlphaFoldDB" id="A0A3G1KNK4"/>
<gene>
    <name evidence="3" type="ORF">DCMF_03885</name>
</gene>
<dbReference type="InterPro" id="IPR016677">
    <property type="entry name" value="UCP016817_carboligase"/>
</dbReference>
<dbReference type="SUPFAM" id="SSF56059">
    <property type="entry name" value="Glutathione synthetase ATP-binding domain-like"/>
    <property type="match status" value="1"/>
</dbReference>
<dbReference type="GO" id="GO:0046872">
    <property type="term" value="F:metal ion binding"/>
    <property type="evidence" value="ECO:0007669"/>
    <property type="project" value="InterPro"/>
</dbReference>
<accession>A0A3G1KNK4</accession>
<keyword evidence="1" id="KW-0547">Nucleotide-binding</keyword>
<reference evidence="3 4" key="1">
    <citation type="submission" date="2016-10" db="EMBL/GenBank/DDBJ databases">
        <title>Complete Genome Sequence of Peptococcaceae strain DCMF.</title>
        <authorList>
            <person name="Edwards R.J."/>
            <person name="Holland S.I."/>
            <person name="Deshpande N.P."/>
            <person name="Wong Y.K."/>
            <person name="Ertan H."/>
            <person name="Manefield M."/>
            <person name="Russell T.L."/>
            <person name="Lee M.J."/>
        </authorList>
    </citation>
    <scope>NUCLEOTIDE SEQUENCE [LARGE SCALE GENOMIC DNA]</scope>
    <source>
        <strain evidence="3 4">DCMF</strain>
    </source>
</reference>
<organism evidence="3 4">
    <name type="scientific">Formimonas warabiya</name>
    <dbReference type="NCBI Taxonomy" id="1761012"/>
    <lineage>
        <taxon>Bacteria</taxon>
        <taxon>Bacillati</taxon>
        <taxon>Bacillota</taxon>
        <taxon>Clostridia</taxon>
        <taxon>Eubacteriales</taxon>
        <taxon>Peptococcaceae</taxon>
        <taxon>Candidatus Formimonas</taxon>
    </lineage>
</organism>
<dbReference type="Gene3D" id="3.30.470.20">
    <property type="entry name" value="ATP-grasp fold, B domain"/>
    <property type="match status" value="1"/>
</dbReference>
<dbReference type="KEGG" id="fwa:DCMF_03885"/>
<proteinExistence type="predicted"/>
<evidence type="ECO:0000259" key="2">
    <source>
        <dbReference type="PROSITE" id="PS50975"/>
    </source>
</evidence>
<dbReference type="InterPro" id="IPR003806">
    <property type="entry name" value="ATP-grasp_PylC-type"/>
</dbReference>
<dbReference type="PROSITE" id="PS50975">
    <property type="entry name" value="ATP_GRASP"/>
    <property type="match status" value="1"/>
</dbReference>
<evidence type="ECO:0000313" key="4">
    <source>
        <dbReference type="Proteomes" id="UP000323521"/>
    </source>
</evidence>
<dbReference type="Proteomes" id="UP000323521">
    <property type="component" value="Chromosome"/>
</dbReference>
<evidence type="ECO:0000313" key="3">
    <source>
        <dbReference type="EMBL" id="ATW24043.1"/>
    </source>
</evidence>
<dbReference type="GO" id="GO:0005524">
    <property type="term" value="F:ATP binding"/>
    <property type="evidence" value="ECO:0007669"/>
    <property type="project" value="UniProtKB-UniRule"/>
</dbReference>
<keyword evidence="4" id="KW-1185">Reference proteome</keyword>
<dbReference type="InterPro" id="IPR011761">
    <property type="entry name" value="ATP-grasp"/>
</dbReference>
<sequence>MILLVGASVRALMESAAASGYQVIGIDFFGDVDAGWQGKILSLVQDGGLTPSLKNLWKMARATPCQGLAYTSGPENTPKELIYWENRGLLRGNGASVLTGVRNPWRLSASLKQIGSHMPRFSAPVQGKSGEGGEKWLLKPLHRGGGHGIVELPEAKEDVGKLISRLPDPAQYIIEEYVEGIPASATFLANGREALLLGTSRQLISRRGVARPFLYQGNVVPLDLSGILEEKAFAEELIKIIVHLTGDFKLLGINTLDFIVNRDGIWILELNPRWSASVELIESYSGKRLFAAHLAACAGREMKKIFPDLFPLWGRGREKAPVFWGKSIVYADPALVIKAHKEQDLRFLYAQGMRDIPRAGTKIKKGQPICTVLAGGASDQDCLSRLKEKSRWVDHFFREH</sequence>
<dbReference type="RefSeq" id="WP_214659072.1">
    <property type="nucleotide sequence ID" value="NZ_CP017634.1"/>
</dbReference>
<protein>
    <recommendedName>
        <fullName evidence="2">ATP-grasp domain-containing protein</fullName>
    </recommendedName>
</protein>
<dbReference type="EMBL" id="CP017634">
    <property type="protein sequence ID" value="ATW24043.1"/>
    <property type="molecule type" value="Genomic_DNA"/>
</dbReference>
<keyword evidence="1" id="KW-0067">ATP-binding</keyword>
<feature type="domain" description="ATP-grasp" evidence="2">
    <location>
        <begin position="108"/>
        <end position="298"/>
    </location>
</feature>
<name>A0A3G1KNK4_FORW1</name>